<proteinExistence type="predicted"/>
<evidence type="ECO:0000313" key="5">
    <source>
        <dbReference type="EMBL" id="GEU70541.1"/>
    </source>
</evidence>
<evidence type="ECO:0000256" key="2">
    <source>
        <dbReference type="ARBA" id="ARBA00022801"/>
    </source>
</evidence>
<accession>A0A6L2M991</accession>
<evidence type="ECO:0000256" key="1">
    <source>
        <dbReference type="ARBA" id="ARBA00022723"/>
    </source>
</evidence>
<feature type="domain" description="Integrase catalytic" evidence="4">
    <location>
        <begin position="695"/>
        <end position="814"/>
    </location>
</feature>
<gene>
    <name evidence="5" type="ORF">Tci_042519</name>
</gene>
<protein>
    <submittedName>
        <fullName evidence="5">Ribonuclease H-like domain-containing protein</fullName>
    </submittedName>
</protein>
<dbReference type="InterPro" id="IPR057670">
    <property type="entry name" value="SH3_retrovirus"/>
</dbReference>
<feature type="compositionally biased region" description="Pro residues" evidence="3">
    <location>
        <begin position="1649"/>
        <end position="1660"/>
    </location>
</feature>
<organism evidence="5">
    <name type="scientific">Tanacetum cinerariifolium</name>
    <name type="common">Dalmatian daisy</name>
    <name type="synonym">Chrysanthemum cinerariifolium</name>
    <dbReference type="NCBI Taxonomy" id="118510"/>
    <lineage>
        <taxon>Eukaryota</taxon>
        <taxon>Viridiplantae</taxon>
        <taxon>Streptophyta</taxon>
        <taxon>Embryophyta</taxon>
        <taxon>Tracheophyta</taxon>
        <taxon>Spermatophyta</taxon>
        <taxon>Magnoliopsida</taxon>
        <taxon>eudicotyledons</taxon>
        <taxon>Gunneridae</taxon>
        <taxon>Pentapetalae</taxon>
        <taxon>asterids</taxon>
        <taxon>campanulids</taxon>
        <taxon>Asterales</taxon>
        <taxon>Asteraceae</taxon>
        <taxon>Asteroideae</taxon>
        <taxon>Anthemideae</taxon>
        <taxon>Anthemidinae</taxon>
        <taxon>Tanacetum</taxon>
    </lineage>
</organism>
<dbReference type="GO" id="GO:0003676">
    <property type="term" value="F:nucleic acid binding"/>
    <property type="evidence" value="ECO:0007669"/>
    <property type="project" value="InterPro"/>
</dbReference>
<dbReference type="InterPro" id="IPR039537">
    <property type="entry name" value="Retrotran_Ty1/copia-like"/>
</dbReference>
<dbReference type="EMBL" id="BKCJ010006132">
    <property type="protein sequence ID" value="GEU70541.1"/>
    <property type="molecule type" value="Genomic_DNA"/>
</dbReference>
<keyword evidence="1" id="KW-0479">Metal-binding</keyword>
<dbReference type="InterPro" id="IPR012337">
    <property type="entry name" value="RNaseH-like_sf"/>
</dbReference>
<evidence type="ECO:0000259" key="4">
    <source>
        <dbReference type="PROSITE" id="PS50994"/>
    </source>
</evidence>
<feature type="region of interest" description="Disordered" evidence="3">
    <location>
        <begin position="1936"/>
        <end position="1963"/>
    </location>
</feature>
<dbReference type="PROSITE" id="PS50994">
    <property type="entry name" value="INTEGRASE"/>
    <property type="match status" value="1"/>
</dbReference>
<reference evidence="5" key="1">
    <citation type="journal article" date="2019" name="Sci. Rep.">
        <title>Draft genome of Tanacetum cinerariifolium, the natural source of mosquito coil.</title>
        <authorList>
            <person name="Yamashiro T."/>
            <person name="Shiraishi A."/>
            <person name="Satake H."/>
            <person name="Nakayama K."/>
        </authorList>
    </citation>
    <scope>NUCLEOTIDE SEQUENCE</scope>
</reference>
<feature type="compositionally biased region" description="Low complexity" evidence="3">
    <location>
        <begin position="1598"/>
        <end position="1613"/>
    </location>
</feature>
<name>A0A6L2M991_TANCI</name>
<dbReference type="GO" id="GO:0016787">
    <property type="term" value="F:hydrolase activity"/>
    <property type="evidence" value="ECO:0007669"/>
    <property type="project" value="UniProtKB-KW"/>
</dbReference>
<feature type="region of interest" description="Disordered" evidence="3">
    <location>
        <begin position="1598"/>
        <end position="1701"/>
    </location>
</feature>
<feature type="region of interest" description="Disordered" evidence="3">
    <location>
        <begin position="2111"/>
        <end position="2139"/>
    </location>
</feature>
<dbReference type="CDD" id="cd09272">
    <property type="entry name" value="RNase_HI_RT_Ty1"/>
    <property type="match status" value="1"/>
</dbReference>
<dbReference type="SUPFAM" id="SSF53098">
    <property type="entry name" value="Ribonuclease H-like"/>
    <property type="match status" value="1"/>
</dbReference>
<dbReference type="Pfam" id="PF25597">
    <property type="entry name" value="SH3_retrovirus"/>
    <property type="match status" value="1"/>
</dbReference>
<dbReference type="InterPro" id="IPR036397">
    <property type="entry name" value="RNaseH_sf"/>
</dbReference>
<dbReference type="PANTHER" id="PTHR42648">
    <property type="entry name" value="TRANSPOSASE, PUTATIVE-RELATED"/>
    <property type="match status" value="1"/>
</dbReference>
<feature type="region of interest" description="Disordered" evidence="3">
    <location>
        <begin position="516"/>
        <end position="540"/>
    </location>
</feature>
<dbReference type="PANTHER" id="PTHR42648:SF21">
    <property type="entry name" value="CYSTEINE-RICH RLK (RECEPTOR-LIKE PROTEIN KINASE) 8"/>
    <property type="match status" value="1"/>
</dbReference>
<feature type="region of interest" description="Disordered" evidence="3">
    <location>
        <begin position="1800"/>
        <end position="1837"/>
    </location>
</feature>
<feature type="compositionally biased region" description="Low complexity" evidence="3">
    <location>
        <begin position="1661"/>
        <end position="1671"/>
    </location>
</feature>
<evidence type="ECO:0000256" key="3">
    <source>
        <dbReference type="SAM" id="MobiDB-lite"/>
    </source>
</evidence>
<feature type="region of interest" description="Disordered" evidence="3">
    <location>
        <begin position="2033"/>
        <end position="2057"/>
    </location>
</feature>
<comment type="caution">
    <text evidence="5">The sequence shown here is derived from an EMBL/GenBank/DDBJ whole genome shotgun (WGS) entry which is preliminary data.</text>
</comment>
<dbReference type="Gene3D" id="3.30.420.10">
    <property type="entry name" value="Ribonuclease H-like superfamily/Ribonuclease H"/>
    <property type="match status" value="1"/>
</dbReference>
<dbReference type="InterPro" id="IPR001584">
    <property type="entry name" value="Integrase_cat-core"/>
</dbReference>
<dbReference type="GO" id="GO:0046872">
    <property type="term" value="F:metal ion binding"/>
    <property type="evidence" value="ECO:0007669"/>
    <property type="project" value="UniProtKB-KW"/>
</dbReference>
<keyword evidence="2" id="KW-0378">Hydrolase</keyword>
<dbReference type="Pfam" id="PF07727">
    <property type="entry name" value="RVT_2"/>
    <property type="match status" value="1"/>
</dbReference>
<dbReference type="InterPro" id="IPR013103">
    <property type="entry name" value="RVT_2"/>
</dbReference>
<dbReference type="GO" id="GO:0015074">
    <property type="term" value="P:DNA integration"/>
    <property type="evidence" value="ECO:0007669"/>
    <property type="project" value="InterPro"/>
</dbReference>
<sequence length="2325" mass="253889">MNTDHNLWKVIQIGNSKKSFGRDSKGGIIILSPVSFKEHVVVQRETKARTLLLQSLPEDYMADFHHLDDAREIWLAAKPDNDDVNLKFLRTLPPSWSQVARTLKTRGGLEYLSFDDLYNKLRSFEIDVKGGSSYGSRVTVAPTYSAFIGATSTTTKMEHKPEEGEQVYGLMARFKSDFTDLVVNAAGSVYDAAAEFAMIRISPKVQTCPFDCDSKLSELKKNYAHLETMYNDSFIQVQAYKNTVKTLELQKDWYHKTQLALEEKEVKLVESLARFNKWKSSSKNLAKLINSSLTTKTKLGLGFKEYFGSDEVFDLSTPSIFDPEPVTREVKSLYERFVKAGDMHEVPPSITGIFMPTSSNSVLEETQVTFGSKSPTSNNTSESNDFVSCDNIDVKILSKSDVKDPSPTNGVSNCSIKKNVQPLSVLCNKCRIADNFPSVVLKASSIPAGSMNSSASTSAGRSILAASRNRSASIHAGRSILAASRNRSASIHAGGSISAANRNRSTSIHVGRSIPAASRNRPSSIHAGRHIPAGRSNKPAPFLAGRTIPTGWINHATRLCFGPTNLCFDNVYWPDIYNHMSMNEGRWGSAVKSSADIGIVDSGSSRSMTGNKEKLADFVQVKGGLVTFGGGDGLPLKLFTNKHNCVACNKGKQHKASYKAVSAVRTISEPLQLLYMDLFGPTSIKSIDHKYYSLVVTDDFSRFCWAFFLGTKDETFYILKDFIALIENQLNKKEKGIKRDYSNARTPQQNGVVERKNRTLIEAARSMLADSKLPTMFWTEAVSTACYVLNRVSITNPHNKTQYELPSGKIPNIRHLKHFGCQVTILNTSDHLGKFKGKANDGFLVVYAAHSKAYRVYNLSSKKVEETLNLRYLEDKPNIQGLGQEWYFHLDYLTDSLGYTRFKTNTPAGTDDTNILAGTQADDSDSECDEHVILVPSFPSNSFSGPTVQDVSAPMENNLDYAKELARFQRQEYEAHSAAVKHGFEFSVDTAALLPQANIEIHRNLVPAAGDPAAGIVPTGGVIAGRSIPASSVPTGRVLAGSSIPASSVPSGGVLAGSSIPASSVPTGRFLVGSSIPTSSVLAGGILADSLSSTNSAAGSVPAASVFIPAVVPTDSAANSLLPPVHSLGSYSNVAVDPVATKRQVWKLVPLPAGKIAIGTKWILKNKRDARGIVVRNKARLVAQGHRQEEGIDYDEVYVDDIIFGSTNKASCDEFEVLMKGEFEMSAMDKYVKNMLKKFDMDSVRTATTPYEVPKHKSKDEPDDVVNVYLFRSMTGSLMYLTASRPDIMFAVSACSRYQVSPLTSHLNAVKKIFKYLKGQPNLGLWYPQDSPFQLEAYSDIDYVGSHGDRKSTTGGCQFLGRRLISWQCKKQTVVATSSTEAEYVAAASCCGQCHVGCSIYLFQMLAGIQSCRLVLAGSYSFLPFDWFLLVVDDYNKVAYLEKGKGWEDYEPILAFLNRSHIRYALTHRPTIVFDSLVKQFWATATVRTLEAGPSDIIATIDGNKVVVTESLIKTQLQLDDVNGLYEFTLHDVLDGMRAIGYPTDGSLTFYKAKLLPQWRFLIHTLIYYMSPKSRGDGPHMPLLAPMLVVPAGGDAAGAAANAAAGPGPSSAPQVLPVRDHTPVRVPSPMRDPTLVRDPSPHLEQKPTPDSPSPPSPPPSSATVGPTTSSRPPSPSRHPSVSKDIREGGGDFASSPQSNEAPQTLAVTAAGGAEDSTTLTVLSLKLDRCLHRVINIENELGITKKVLGGAVLKLVTRVKRLEGLLQQRKRRLVLSDSEGEDATTTKQEFDLAALHTPASATLGDDSSATATGPDAETTMPVHSIRTTRRRLRKPFTSSVSAHVSKTIPAGVCVPAASTTIPTSRSVDAAVYADAAPSSSFPTAADKGKAPMVDDCLPADLLSEQERVLKNLYDSQLGEELAKKIHAEQEAEFARQQEELAQKAQAESVTSPTEHAPGMSDQRRQELDDAQLIYTEADWLDLLAKIATNFALSNQGWTMKKVKALSLAQLRLEFEYIQKHLERSNLLKFRRSTFHPKPTLDAPPAKRATQGAPPVLDVSSQDPAGVPATPLIPADVSLPAATSSTPADIPVPVVSIVHAVVSVLAEPMVHPAESHMDPPLTAPAHGSSEPTVAVPSPSSLRHRRKHIAMKRVTPIVDVADAAMIKFDSSVHAYNNMTGHTKHFTTLREILHMVERTDLQRLLGAVDALYQSNEPDTFALLLWGDLHVLFQSLDDADALQFWRTQDSWCIRSWRLYLQAQVHVLEMVDGRVIHMFVDVSYPLSVGTLERIMKHRFEVSKLLVGGDLTMAEQLIGFIKAALLNAKSAD</sequence>